<dbReference type="EMBL" id="RKHR01000004">
    <property type="protein sequence ID" value="ROS01086.1"/>
    <property type="molecule type" value="Genomic_DNA"/>
</dbReference>
<dbReference type="SUPFAM" id="SSF52540">
    <property type="entry name" value="P-loop containing nucleoside triphosphate hydrolases"/>
    <property type="match status" value="1"/>
</dbReference>
<dbReference type="PANTHER" id="PTHR37816">
    <property type="entry name" value="YALI0E33011P"/>
    <property type="match status" value="1"/>
</dbReference>
<gene>
    <name evidence="1" type="ORF">EDC56_1511</name>
</gene>
<dbReference type="PANTHER" id="PTHR37816:SF2">
    <property type="entry name" value="DNA TOPOLOGY MODULATION PROTEIN FLAR-RELATED PROTEIN"/>
    <property type="match status" value="1"/>
</dbReference>
<protein>
    <submittedName>
        <fullName evidence="1">Adenylate kinase family enzyme</fullName>
    </submittedName>
</protein>
<dbReference type="InterPro" id="IPR027417">
    <property type="entry name" value="P-loop_NTPase"/>
</dbReference>
<proteinExistence type="predicted"/>
<evidence type="ECO:0000313" key="1">
    <source>
        <dbReference type="EMBL" id="ROS01086.1"/>
    </source>
</evidence>
<name>A0A3N2DMP2_9GAMM</name>
<keyword evidence="1" id="KW-0418">Kinase</keyword>
<dbReference type="Gene3D" id="3.40.50.300">
    <property type="entry name" value="P-loop containing nucleotide triphosphate hydrolases"/>
    <property type="match status" value="1"/>
</dbReference>
<reference evidence="1 2" key="1">
    <citation type="submission" date="2018-11" db="EMBL/GenBank/DDBJ databases">
        <title>Genomic Encyclopedia of Type Strains, Phase IV (KMG-IV): sequencing the most valuable type-strain genomes for metagenomic binning, comparative biology and taxonomic classification.</title>
        <authorList>
            <person name="Goeker M."/>
        </authorList>
    </citation>
    <scope>NUCLEOTIDE SEQUENCE [LARGE SCALE GENOMIC DNA]</scope>
    <source>
        <strain evidence="1 2">DSM 100316</strain>
    </source>
</reference>
<dbReference type="InterPro" id="IPR052922">
    <property type="entry name" value="Cytidylate_Kinase-2"/>
</dbReference>
<keyword evidence="2" id="KW-1185">Reference proteome</keyword>
<dbReference type="AlphaFoldDB" id="A0A3N2DMP2"/>
<organism evidence="1 2">
    <name type="scientific">Sinobacterium caligoides</name>
    <dbReference type="NCBI Taxonomy" id="933926"/>
    <lineage>
        <taxon>Bacteria</taxon>
        <taxon>Pseudomonadati</taxon>
        <taxon>Pseudomonadota</taxon>
        <taxon>Gammaproteobacteria</taxon>
        <taxon>Cellvibrionales</taxon>
        <taxon>Spongiibacteraceae</taxon>
        <taxon>Sinobacterium</taxon>
    </lineage>
</organism>
<accession>A0A3N2DMP2</accession>
<sequence length="174" mass="19993">MLCAPRTRELSNILIFGNSGSGKSTLAKNLCENRGLAHLDLDTLAWTPTVPPERKTLDESWREIENFINSHECWVIEGCYTDLLELVKESSSEIIFMNLPVDACISNAKNRPWEPHKYESKEAQDDNLEMLVGWIRQYGERNDTFSEAAHQKFYDQYSGKKSMVTRNETRITSS</sequence>
<evidence type="ECO:0000313" key="2">
    <source>
        <dbReference type="Proteomes" id="UP000275394"/>
    </source>
</evidence>
<comment type="caution">
    <text evidence="1">The sequence shown here is derived from an EMBL/GenBank/DDBJ whole genome shotgun (WGS) entry which is preliminary data.</text>
</comment>
<dbReference type="Proteomes" id="UP000275394">
    <property type="component" value="Unassembled WGS sequence"/>
</dbReference>
<keyword evidence="1" id="KW-0808">Transferase</keyword>
<dbReference type="Pfam" id="PF13671">
    <property type="entry name" value="AAA_33"/>
    <property type="match status" value="1"/>
</dbReference>
<dbReference type="GO" id="GO:0016301">
    <property type="term" value="F:kinase activity"/>
    <property type="evidence" value="ECO:0007669"/>
    <property type="project" value="UniProtKB-KW"/>
</dbReference>